<dbReference type="PANTHER" id="PTHR13696:SF52">
    <property type="entry name" value="PARA FAMILY PROTEIN CT_582"/>
    <property type="match status" value="1"/>
</dbReference>
<reference evidence="5 6" key="1">
    <citation type="submission" date="2015-02" db="EMBL/GenBank/DDBJ databases">
        <title>Draft genome sequences of ten Microbacterium spp. with emphasis on heavy metal contaminated environments.</title>
        <authorList>
            <person name="Corretto E."/>
        </authorList>
    </citation>
    <scope>NUCLEOTIDE SEQUENCE [LARGE SCALE GENOMIC DNA]</scope>
    <source>
        <strain evidence="5 6">DSM 8608</strain>
    </source>
</reference>
<feature type="compositionally biased region" description="Polar residues" evidence="3">
    <location>
        <begin position="9"/>
        <end position="28"/>
    </location>
</feature>
<evidence type="ECO:0000256" key="3">
    <source>
        <dbReference type="SAM" id="MobiDB-lite"/>
    </source>
</evidence>
<dbReference type="Proteomes" id="UP000034098">
    <property type="component" value="Unassembled WGS sequence"/>
</dbReference>
<dbReference type="EC" id="3.6.-.-" evidence="5"/>
<evidence type="ECO:0000259" key="4">
    <source>
        <dbReference type="Pfam" id="PF13614"/>
    </source>
</evidence>
<dbReference type="InterPro" id="IPR025669">
    <property type="entry name" value="AAA_dom"/>
</dbReference>
<keyword evidence="6" id="KW-1185">Reference proteome</keyword>
<evidence type="ECO:0000313" key="6">
    <source>
        <dbReference type="Proteomes" id="UP000034098"/>
    </source>
</evidence>
<evidence type="ECO:0000256" key="2">
    <source>
        <dbReference type="ARBA" id="ARBA00059092"/>
    </source>
</evidence>
<name>A0A0M2H241_MICTR</name>
<dbReference type="EMBL" id="JYJA01000040">
    <property type="protein sequence ID" value="KJL40294.1"/>
    <property type="molecule type" value="Genomic_DNA"/>
</dbReference>
<dbReference type="AlphaFoldDB" id="A0A0M2H241"/>
<dbReference type="PANTHER" id="PTHR13696">
    <property type="entry name" value="P-LOOP CONTAINING NUCLEOSIDE TRIPHOSPHATE HYDROLASE"/>
    <property type="match status" value="1"/>
</dbReference>
<evidence type="ECO:0000313" key="5">
    <source>
        <dbReference type="EMBL" id="KJL40294.1"/>
    </source>
</evidence>
<accession>A0A0M2H241</accession>
<dbReference type="SUPFAM" id="SSF52540">
    <property type="entry name" value="P-loop containing nucleoside triphosphate hydrolases"/>
    <property type="match status" value="1"/>
</dbReference>
<organism evidence="5 6">
    <name type="scientific">Microbacterium trichothecenolyticum</name>
    <name type="common">Aureobacterium trichothecenolyticum</name>
    <dbReference type="NCBI Taxonomy" id="69370"/>
    <lineage>
        <taxon>Bacteria</taxon>
        <taxon>Bacillati</taxon>
        <taxon>Actinomycetota</taxon>
        <taxon>Actinomycetes</taxon>
        <taxon>Micrococcales</taxon>
        <taxon>Microbacteriaceae</taxon>
        <taxon>Microbacterium</taxon>
    </lineage>
</organism>
<keyword evidence="5" id="KW-0378">Hydrolase</keyword>
<proteinExistence type="inferred from homology"/>
<dbReference type="InterPro" id="IPR050678">
    <property type="entry name" value="DNA_Partitioning_ATPase"/>
</dbReference>
<dbReference type="GO" id="GO:0016787">
    <property type="term" value="F:hydrolase activity"/>
    <property type="evidence" value="ECO:0007669"/>
    <property type="project" value="UniProtKB-KW"/>
</dbReference>
<dbReference type="CDD" id="cd02042">
    <property type="entry name" value="ParAB_family"/>
    <property type="match status" value="1"/>
</dbReference>
<dbReference type="PATRIC" id="fig|69370.6.peg.3685"/>
<comment type="caution">
    <text evidence="5">The sequence shown here is derived from an EMBL/GenBank/DDBJ whole genome shotgun (WGS) entry which is preliminary data.</text>
</comment>
<dbReference type="FunFam" id="3.40.50.300:FF:000285">
    <property type="entry name" value="Sporulation initiation inhibitor Soj"/>
    <property type="match status" value="1"/>
</dbReference>
<dbReference type="Pfam" id="PF13614">
    <property type="entry name" value="AAA_31"/>
    <property type="match status" value="1"/>
</dbReference>
<protein>
    <submittedName>
        <fullName evidence="5">Sporulation initiation inhibitor protein Soj</fullName>
        <ecNumber evidence="5">3.6.-.-</ecNumber>
    </submittedName>
</protein>
<evidence type="ECO:0000256" key="1">
    <source>
        <dbReference type="ARBA" id="ARBA00006976"/>
    </source>
</evidence>
<gene>
    <name evidence="5" type="primary">soj_3</name>
    <name evidence="5" type="ORF">RS82_03620</name>
</gene>
<sequence>MKQPDESDAQASFSSDEPSTAWAPQSAEQDAASIPEAVAIETHSLSESTVPDAAAALEEEVVPHDAVPDEVASQEDAVERTDSDEDVAPAEYADSAPEVVPSPEGSTVTQEEESPIAQQDGAALAQEEDDSPIARELADLTARRKALEEANVQLTGRTRVLTVSNQKGGVGKTTTTVNLAAAMAERGAKVLVIDLDPQGNASTALGVPHTADTPSVYDVLIDEFPLADIIQVSPESPNLLCAPSTIHLAGAEIELVSQVAREHRLRVAVDDYLANNPGELDFILIDCPPSLGLLTINAFTAASELLIPIQCEYYALEGLSQLLGTVRMIQKHLNPRLELSTIMLTMYDGRTRLAQQVADEVRAHFPAEVLDTIIPRSVRVSEAPSFGQSVLAYDGQSAGAIAYREAAVEMIRRDSASNERGA</sequence>
<comment type="function">
    <text evidence="2">May play a role in septum formation.</text>
</comment>
<dbReference type="Gene3D" id="3.40.50.300">
    <property type="entry name" value="P-loop containing nucleotide triphosphate hydrolases"/>
    <property type="match status" value="1"/>
</dbReference>
<feature type="domain" description="AAA" evidence="4">
    <location>
        <begin position="159"/>
        <end position="338"/>
    </location>
</feature>
<dbReference type="InterPro" id="IPR027417">
    <property type="entry name" value="P-loop_NTPase"/>
</dbReference>
<comment type="similarity">
    <text evidence="1">Belongs to the ParA family.</text>
</comment>
<feature type="region of interest" description="Disordered" evidence="3">
    <location>
        <begin position="1"/>
        <end position="130"/>
    </location>
</feature>